<evidence type="ECO:0000256" key="5">
    <source>
        <dbReference type="ARBA" id="ARBA00022833"/>
    </source>
</evidence>
<keyword evidence="10" id="KW-1185">Reference proteome</keyword>
<sequence>MSPVFTHPSPLPYELPALATITAQDLIDGVREGIAEQLANVEAIVADPAPASFENTFGALERSAPILRRAMGAAWNIIPSHGTAQMKDAELVISELGSAHEDALTLHPGLTRRLAEVDVSALEGEEARLAQQTLIRRRLAGAELDEAGRARLSELNDRISALSTRFGQRVSEDMNDAAVLLSAEEATGLSASALASSAAAAQRAGLEGNLLTLILPSVQPALAELTGTASRERLHTASVSRGDASPGGTLGLAVEISALRAERAELLGYPHHAAATLATRSETRLERVQELLSRAVAPAVANAAAEDARIAEVTGSPVNAWDRPAGLDAVAARDFGVDAGALKDYFELDRVLNEGVFRAARLVYGLSFTPRPDLPVHHPDARVWEVFDEDGTGLGLFIGDFFARPTKRGGAWMNSLRDGASALGERPVVMNNLNIPQSPPGEPALCTLDEVNTLFHEFGHALHGLFSAAAYPSLAGTAIPTDIVEFPSQVNEMWAKHPEVLPHYAKHWSTGAALPAETLEALIAAAQWGEGFSTTEYLGAALLDLAWHTLPAGERVEDPLAFEDAALRAHGFDPEAIAPRYRSGYFQHIFESGYSAGYYSYFWAEVLDADTVAWFEEQPDVRAAGQRFREEFLSRGNTRDTLESFRAYRGRDADPAFLLRRRGLIQG</sequence>
<comment type="similarity">
    <text evidence="1 7">Belongs to the peptidase M3 family.</text>
</comment>
<keyword evidence="2 7" id="KW-0645">Protease</keyword>
<comment type="cofactor">
    <cofactor evidence="7">
        <name>Zn(2+)</name>
        <dbReference type="ChEBI" id="CHEBI:29105"/>
    </cofactor>
    <text evidence="7">Binds 1 zinc ion.</text>
</comment>
<protein>
    <submittedName>
        <fullName evidence="9">M3 family peptidase</fullName>
    </submittedName>
</protein>
<dbReference type="InterPro" id="IPR045090">
    <property type="entry name" value="Pept_M3A_M3B"/>
</dbReference>
<dbReference type="GO" id="GO:0004180">
    <property type="term" value="F:carboxypeptidase activity"/>
    <property type="evidence" value="ECO:0007669"/>
    <property type="project" value="TreeGrafter"/>
</dbReference>
<dbReference type="Proteomes" id="UP000265419">
    <property type="component" value="Unassembled WGS sequence"/>
</dbReference>
<feature type="domain" description="Peptidase M3A/M3B catalytic" evidence="8">
    <location>
        <begin position="228"/>
        <end position="663"/>
    </location>
</feature>
<dbReference type="GO" id="GO:0046872">
    <property type="term" value="F:metal ion binding"/>
    <property type="evidence" value="ECO:0007669"/>
    <property type="project" value="UniProtKB-UniRule"/>
</dbReference>
<evidence type="ECO:0000256" key="1">
    <source>
        <dbReference type="ARBA" id="ARBA00006040"/>
    </source>
</evidence>
<dbReference type="GO" id="GO:0004222">
    <property type="term" value="F:metalloendopeptidase activity"/>
    <property type="evidence" value="ECO:0007669"/>
    <property type="project" value="InterPro"/>
</dbReference>
<reference evidence="9 10" key="1">
    <citation type="submission" date="2018-07" db="EMBL/GenBank/DDBJ databases">
        <title>Arthrobacter sp. nov., isolated from raw cow's milk with high bacterial count.</title>
        <authorList>
            <person name="Hahne J."/>
            <person name="Isele D."/>
            <person name="Lipski A."/>
        </authorList>
    </citation>
    <scope>NUCLEOTIDE SEQUENCE [LARGE SCALE GENOMIC DNA]</scope>
    <source>
        <strain evidence="9 10">JZ R-35</strain>
    </source>
</reference>
<dbReference type="Gene3D" id="3.40.390.10">
    <property type="entry name" value="Collagenase (Catalytic Domain)"/>
    <property type="match status" value="1"/>
</dbReference>
<dbReference type="InterPro" id="IPR034005">
    <property type="entry name" value="M3A_DCP"/>
</dbReference>
<evidence type="ECO:0000256" key="2">
    <source>
        <dbReference type="ARBA" id="ARBA00022670"/>
    </source>
</evidence>
<evidence type="ECO:0000256" key="7">
    <source>
        <dbReference type="RuleBase" id="RU003435"/>
    </source>
</evidence>
<evidence type="ECO:0000256" key="6">
    <source>
        <dbReference type="ARBA" id="ARBA00023049"/>
    </source>
</evidence>
<name>A0A399JKR0_9MICC</name>
<dbReference type="FunFam" id="3.40.390.10:FF:000009">
    <property type="entry name" value="Oligopeptidase A"/>
    <property type="match status" value="1"/>
</dbReference>
<dbReference type="Pfam" id="PF01432">
    <property type="entry name" value="Peptidase_M3"/>
    <property type="match status" value="1"/>
</dbReference>
<dbReference type="EMBL" id="QQXK01000005">
    <property type="protein sequence ID" value="RII43106.1"/>
    <property type="molecule type" value="Genomic_DNA"/>
</dbReference>
<dbReference type="RefSeq" id="WP_119423754.1">
    <property type="nucleotide sequence ID" value="NZ_QQXK01000005.1"/>
</dbReference>
<dbReference type="PANTHER" id="PTHR43660:SF1">
    <property type="entry name" value="DIPEPTIDYL CARBOXYPEPTIDASE"/>
    <property type="match status" value="1"/>
</dbReference>
<organism evidence="9 10">
    <name type="scientific">Galactobacter valiniphilus</name>
    <dbReference type="NCBI Taxonomy" id="2676122"/>
    <lineage>
        <taxon>Bacteria</taxon>
        <taxon>Bacillati</taxon>
        <taxon>Actinomycetota</taxon>
        <taxon>Actinomycetes</taxon>
        <taxon>Micrococcales</taxon>
        <taxon>Micrococcaceae</taxon>
        <taxon>Galactobacter</taxon>
    </lineage>
</organism>
<gene>
    <name evidence="9" type="ORF">DWB68_03485</name>
</gene>
<dbReference type="GO" id="GO:0005829">
    <property type="term" value="C:cytosol"/>
    <property type="evidence" value="ECO:0007669"/>
    <property type="project" value="TreeGrafter"/>
</dbReference>
<dbReference type="GO" id="GO:0006508">
    <property type="term" value="P:proteolysis"/>
    <property type="evidence" value="ECO:0007669"/>
    <property type="project" value="UniProtKB-KW"/>
</dbReference>
<evidence type="ECO:0000256" key="3">
    <source>
        <dbReference type="ARBA" id="ARBA00022723"/>
    </source>
</evidence>
<evidence type="ECO:0000259" key="8">
    <source>
        <dbReference type="Pfam" id="PF01432"/>
    </source>
</evidence>
<keyword evidence="3 7" id="KW-0479">Metal-binding</keyword>
<keyword evidence="5 7" id="KW-0862">Zinc</keyword>
<dbReference type="Gene3D" id="1.10.1370.10">
    <property type="entry name" value="Neurolysin, domain 3"/>
    <property type="match status" value="1"/>
</dbReference>
<dbReference type="InterPro" id="IPR024079">
    <property type="entry name" value="MetalloPept_cat_dom_sf"/>
</dbReference>
<keyword evidence="6 7" id="KW-0482">Metalloprotease</keyword>
<dbReference type="SUPFAM" id="SSF55486">
    <property type="entry name" value="Metalloproteases ('zincins'), catalytic domain"/>
    <property type="match status" value="1"/>
</dbReference>
<evidence type="ECO:0000313" key="9">
    <source>
        <dbReference type="EMBL" id="RII43106.1"/>
    </source>
</evidence>
<comment type="caution">
    <text evidence="9">The sequence shown here is derived from an EMBL/GenBank/DDBJ whole genome shotgun (WGS) entry which is preliminary data.</text>
</comment>
<dbReference type="PANTHER" id="PTHR43660">
    <property type="entry name" value="DIPEPTIDYL CARBOXYPEPTIDASE"/>
    <property type="match status" value="1"/>
</dbReference>
<evidence type="ECO:0000313" key="10">
    <source>
        <dbReference type="Proteomes" id="UP000265419"/>
    </source>
</evidence>
<proteinExistence type="inferred from homology"/>
<dbReference type="InterPro" id="IPR024077">
    <property type="entry name" value="Neurolysin/TOP_dom2"/>
</dbReference>
<dbReference type="AlphaFoldDB" id="A0A399JKR0"/>
<evidence type="ECO:0000256" key="4">
    <source>
        <dbReference type="ARBA" id="ARBA00022801"/>
    </source>
</evidence>
<keyword evidence="4 7" id="KW-0378">Hydrolase</keyword>
<accession>A0A399JKR0</accession>
<dbReference type="CDD" id="cd06456">
    <property type="entry name" value="M3A_DCP"/>
    <property type="match status" value="1"/>
</dbReference>
<dbReference type="InterPro" id="IPR001567">
    <property type="entry name" value="Pept_M3A_M3B_dom"/>
</dbReference>